<proteinExistence type="predicted"/>
<dbReference type="PRINTS" id="PR00040">
    <property type="entry name" value="HTHMERR"/>
</dbReference>
<comment type="caution">
    <text evidence="3">The sequence shown here is derived from an EMBL/GenBank/DDBJ whole genome shotgun (WGS) entry which is preliminary data.</text>
</comment>
<dbReference type="InterPro" id="IPR047057">
    <property type="entry name" value="MerR_fam"/>
</dbReference>
<dbReference type="PROSITE" id="PS50937">
    <property type="entry name" value="HTH_MERR_2"/>
    <property type="match status" value="1"/>
</dbReference>
<dbReference type="OrthoDB" id="9811174at2"/>
<dbReference type="SUPFAM" id="SSF46955">
    <property type="entry name" value="Putative DNA-binding domain"/>
    <property type="match status" value="1"/>
</dbReference>
<dbReference type="CDD" id="cd01109">
    <property type="entry name" value="HTH_YyaN"/>
    <property type="match status" value="1"/>
</dbReference>
<organism evidence="3 4">
    <name type="scientific">Clostridium celatum DSM 1785</name>
    <dbReference type="NCBI Taxonomy" id="545697"/>
    <lineage>
        <taxon>Bacteria</taxon>
        <taxon>Bacillati</taxon>
        <taxon>Bacillota</taxon>
        <taxon>Clostridia</taxon>
        <taxon>Eubacteriales</taxon>
        <taxon>Clostridiaceae</taxon>
        <taxon>Clostridium</taxon>
    </lineage>
</organism>
<dbReference type="RefSeq" id="WP_005212523.1">
    <property type="nucleotide sequence ID" value="NZ_KB291626.1"/>
</dbReference>
<accession>L1QHY2</accession>
<dbReference type="Pfam" id="PF13411">
    <property type="entry name" value="MerR_1"/>
    <property type="match status" value="1"/>
</dbReference>
<dbReference type="EMBL" id="AMEZ01000034">
    <property type="protein sequence ID" value="EKY27541.1"/>
    <property type="molecule type" value="Genomic_DNA"/>
</dbReference>
<dbReference type="InterPro" id="IPR000551">
    <property type="entry name" value="MerR-type_HTH_dom"/>
</dbReference>
<keyword evidence="4" id="KW-1185">Reference proteome</keyword>
<dbReference type="PANTHER" id="PTHR30204">
    <property type="entry name" value="REDOX-CYCLING DRUG-SENSING TRANSCRIPTIONAL ACTIVATOR SOXR"/>
    <property type="match status" value="1"/>
</dbReference>
<dbReference type="PANTHER" id="PTHR30204:SF82">
    <property type="entry name" value="TRANSCRIPTIONAL REGULATOR, MERR FAMILY"/>
    <property type="match status" value="1"/>
</dbReference>
<dbReference type="GO" id="GO:0003677">
    <property type="term" value="F:DNA binding"/>
    <property type="evidence" value="ECO:0007669"/>
    <property type="project" value="UniProtKB-KW"/>
</dbReference>
<evidence type="ECO:0000313" key="3">
    <source>
        <dbReference type="EMBL" id="EKY27541.1"/>
    </source>
</evidence>
<dbReference type="Proteomes" id="UP000010420">
    <property type="component" value="Unassembled WGS sequence"/>
</dbReference>
<evidence type="ECO:0000313" key="4">
    <source>
        <dbReference type="Proteomes" id="UP000010420"/>
    </source>
</evidence>
<feature type="domain" description="HTH merR-type" evidence="2">
    <location>
        <begin position="1"/>
        <end position="71"/>
    </location>
</feature>
<dbReference type="Gene3D" id="1.10.1660.10">
    <property type="match status" value="1"/>
</dbReference>
<dbReference type="AlphaFoldDB" id="L1QHY2"/>
<name>L1QHY2_9CLOT</name>
<dbReference type="PATRIC" id="fig|545697.3.peg.1328"/>
<evidence type="ECO:0000259" key="2">
    <source>
        <dbReference type="PROSITE" id="PS50937"/>
    </source>
</evidence>
<dbReference type="SMART" id="SM00422">
    <property type="entry name" value="HTH_MERR"/>
    <property type="match status" value="1"/>
</dbReference>
<sequence>MIYTIKQVAEIMGVSVPTLRYYDKEGLLPFIERKENGTRLFKESDLKTLEIISCMKKSGMPIKDIKVFIDMCIEGDSTLENRLDIFIKRKEVVKEQMEELNKIMDVIEHKISYYEKAVKAGTEEIHKKII</sequence>
<keyword evidence="1" id="KW-0238">DNA-binding</keyword>
<reference evidence="3 4" key="1">
    <citation type="submission" date="2012-05" db="EMBL/GenBank/DDBJ databases">
        <authorList>
            <person name="Weinstock G."/>
            <person name="Sodergren E."/>
            <person name="Lobos E.A."/>
            <person name="Fulton L."/>
            <person name="Fulton R."/>
            <person name="Courtney L."/>
            <person name="Fronick C."/>
            <person name="O'Laughlin M."/>
            <person name="Godfrey J."/>
            <person name="Wilson R.M."/>
            <person name="Miner T."/>
            <person name="Farmer C."/>
            <person name="Delehaunty K."/>
            <person name="Cordes M."/>
            <person name="Minx P."/>
            <person name="Tomlinson C."/>
            <person name="Chen J."/>
            <person name="Wollam A."/>
            <person name="Pepin K.H."/>
            <person name="Bhonagiri V."/>
            <person name="Zhang X."/>
            <person name="Suruliraj S."/>
            <person name="Warren W."/>
            <person name="Mitreva M."/>
            <person name="Mardis E.R."/>
            <person name="Wilson R.K."/>
        </authorList>
    </citation>
    <scope>NUCLEOTIDE SEQUENCE [LARGE SCALE GENOMIC DNA]</scope>
    <source>
        <strain evidence="3 4">DSM 1785</strain>
    </source>
</reference>
<evidence type="ECO:0000256" key="1">
    <source>
        <dbReference type="ARBA" id="ARBA00023125"/>
    </source>
</evidence>
<dbReference type="GO" id="GO:0003700">
    <property type="term" value="F:DNA-binding transcription factor activity"/>
    <property type="evidence" value="ECO:0007669"/>
    <property type="project" value="InterPro"/>
</dbReference>
<dbReference type="InterPro" id="IPR009061">
    <property type="entry name" value="DNA-bd_dom_put_sf"/>
</dbReference>
<gene>
    <name evidence="3" type="ORF">HMPREF0216_01351</name>
</gene>
<dbReference type="HOGENOM" id="CLU_060077_8_0_9"/>
<dbReference type="eggNOG" id="COG0789">
    <property type="taxonomic scope" value="Bacteria"/>
</dbReference>
<protein>
    <submittedName>
        <fullName evidence="3">Transcriptional regulator, MerR family</fullName>
    </submittedName>
</protein>
<dbReference type="STRING" id="545697.HMPREF0216_01351"/>